<proteinExistence type="predicted"/>
<dbReference type="EMBL" id="NEDP02004359">
    <property type="protein sequence ID" value="OWF45953.1"/>
    <property type="molecule type" value="Genomic_DNA"/>
</dbReference>
<sequence>MPQYCCVPGCKNSGGHKFPTEIALQKIWRIAIRRVDTVTKGLWQPGKSDVVCHRHFITSDYKNTLLGERSRLKADAVPSVFPFKDTSMEESPRQKRLKTRENRSALQPEQDS</sequence>
<comment type="caution">
    <text evidence="8">The sequence shown here is derived from an EMBL/GenBank/DDBJ whole genome shotgun (WGS) entry which is preliminary data.</text>
</comment>
<keyword evidence="4 5" id="KW-0238">DNA-binding</keyword>
<dbReference type="InterPro" id="IPR052224">
    <property type="entry name" value="THAP_domain_protein"/>
</dbReference>
<evidence type="ECO:0000313" key="9">
    <source>
        <dbReference type="Proteomes" id="UP000242188"/>
    </source>
</evidence>
<dbReference type="SMART" id="SM00980">
    <property type="entry name" value="THAP"/>
    <property type="match status" value="1"/>
</dbReference>
<dbReference type="PANTHER" id="PTHR46927">
    <property type="entry name" value="AGAP005574-PA"/>
    <property type="match status" value="1"/>
</dbReference>
<organism evidence="8 9">
    <name type="scientific">Mizuhopecten yessoensis</name>
    <name type="common">Japanese scallop</name>
    <name type="synonym">Patinopecten yessoensis</name>
    <dbReference type="NCBI Taxonomy" id="6573"/>
    <lineage>
        <taxon>Eukaryota</taxon>
        <taxon>Metazoa</taxon>
        <taxon>Spiralia</taxon>
        <taxon>Lophotrochozoa</taxon>
        <taxon>Mollusca</taxon>
        <taxon>Bivalvia</taxon>
        <taxon>Autobranchia</taxon>
        <taxon>Pteriomorphia</taxon>
        <taxon>Pectinida</taxon>
        <taxon>Pectinoidea</taxon>
        <taxon>Pectinidae</taxon>
        <taxon>Mizuhopecten</taxon>
    </lineage>
</organism>
<keyword evidence="3" id="KW-0862">Zinc</keyword>
<dbReference type="Proteomes" id="UP000242188">
    <property type="component" value="Unassembled WGS sequence"/>
</dbReference>
<dbReference type="GO" id="GO:0008270">
    <property type="term" value="F:zinc ion binding"/>
    <property type="evidence" value="ECO:0007669"/>
    <property type="project" value="UniProtKB-KW"/>
</dbReference>
<accession>A0A210QB58</accession>
<dbReference type="AlphaFoldDB" id="A0A210QB58"/>
<keyword evidence="1" id="KW-0479">Metal-binding</keyword>
<feature type="region of interest" description="Disordered" evidence="6">
    <location>
        <begin position="83"/>
        <end position="112"/>
    </location>
</feature>
<evidence type="ECO:0000256" key="3">
    <source>
        <dbReference type="ARBA" id="ARBA00022833"/>
    </source>
</evidence>
<dbReference type="GO" id="GO:0003677">
    <property type="term" value="F:DNA binding"/>
    <property type="evidence" value="ECO:0007669"/>
    <property type="project" value="UniProtKB-UniRule"/>
</dbReference>
<name>A0A210QB58_MIZYE</name>
<evidence type="ECO:0000256" key="4">
    <source>
        <dbReference type="ARBA" id="ARBA00023125"/>
    </source>
</evidence>
<dbReference type="Pfam" id="PF05485">
    <property type="entry name" value="THAP"/>
    <property type="match status" value="1"/>
</dbReference>
<protein>
    <submittedName>
        <fullName evidence="8">THAP domain-containing protein 6</fullName>
    </submittedName>
</protein>
<keyword evidence="9" id="KW-1185">Reference proteome</keyword>
<evidence type="ECO:0000256" key="5">
    <source>
        <dbReference type="PROSITE-ProRule" id="PRU00309"/>
    </source>
</evidence>
<dbReference type="SUPFAM" id="SSF57716">
    <property type="entry name" value="Glucocorticoid receptor-like (DNA-binding domain)"/>
    <property type="match status" value="1"/>
</dbReference>
<keyword evidence="2 5" id="KW-0863">Zinc-finger</keyword>
<dbReference type="InterPro" id="IPR006612">
    <property type="entry name" value="THAP_Znf"/>
</dbReference>
<evidence type="ECO:0000256" key="6">
    <source>
        <dbReference type="SAM" id="MobiDB-lite"/>
    </source>
</evidence>
<dbReference type="PROSITE" id="PS50950">
    <property type="entry name" value="ZF_THAP"/>
    <property type="match status" value="1"/>
</dbReference>
<feature type="domain" description="THAP-type" evidence="7">
    <location>
        <begin position="1"/>
        <end position="81"/>
    </location>
</feature>
<evidence type="ECO:0000313" key="8">
    <source>
        <dbReference type="EMBL" id="OWF45953.1"/>
    </source>
</evidence>
<reference evidence="8 9" key="1">
    <citation type="journal article" date="2017" name="Nat. Ecol. Evol.">
        <title>Scallop genome provides insights into evolution of bilaterian karyotype and development.</title>
        <authorList>
            <person name="Wang S."/>
            <person name="Zhang J."/>
            <person name="Jiao W."/>
            <person name="Li J."/>
            <person name="Xun X."/>
            <person name="Sun Y."/>
            <person name="Guo X."/>
            <person name="Huan P."/>
            <person name="Dong B."/>
            <person name="Zhang L."/>
            <person name="Hu X."/>
            <person name="Sun X."/>
            <person name="Wang J."/>
            <person name="Zhao C."/>
            <person name="Wang Y."/>
            <person name="Wang D."/>
            <person name="Huang X."/>
            <person name="Wang R."/>
            <person name="Lv J."/>
            <person name="Li Y."/>
            <person name="Zhang Z."/>
            <person name="Liu B."/>
            <person name="Lu W."/>
            <person name="Hui Y."/>
            <person name="Liang J."/>
            <person name="Zhou Z."/>
            <person name="Hou R."/>
            <person name="Li X."/>
            <person name="Liu Y."/>
            <person name="Li H."/>
            <person name="Ning X."/>
            <person name="Lin Y."/>
            <person name="Zhao L."/>
            <person name="Xing Q."/>
            <person name="Dou J."/>
            <person name="Li Y."/>
            <person name="Mao J."/>
            <person name="Guo H."/>
            <person name="Dou H."/>
            <person name="Li T."/>
            <person name="Mu C."/>
            <person name="Jiang W."/>
            <person name="Fu Q."/>
            <person name="Fu X."/>
            <person name="Miao Y."/>
            <person name="Liu J."/>
            <person name="Yu Q."/>
            <person name="Li R."/>
            <person name="Liao H."/>
            <person name="Li X."/>
            <person name="Kong Y."/>
            <person name="Jiang Z."/>
            <person name="Chourrout D."/>
            <person name="Li R."/>
            <person name="Bao Z."/>
        </authorList>
    </citation>
    <scope>NUCLEOTIDE SEQUENCE [LARGE SCALE GENOMIC DNA]</scope>
    <source>
        <strain evidence="8 9">PY_sf001</strain>
    </source>
</reference>
<evidence type="ECO:0000256" key="1">
    <source>
        <dbReference type="ARBA" id="ARBA00022723"/>
    </source>
</evidence>
<feature type="compositionally biased region" description="Basic and acidic residues" evidence="6">
    <location>
        <begin position="86"/>
        <end position="103"/>
    </location>
</feature>
<dbReference type="PANTHER" id="PTHR46927:SF3">
    <property type="entry name" value="THAP-TYPE DOMAIN-CONTAINING PROTEIN"/>
    <property type="match status" value="1"/>
</dbReference>
<gene>
    <name evidence="8" type="ORF">KP79_PYT01493</name>
</gene>
<evidence type="ECO:0000259" key="7">
    <source>
        <dbReference type="PROSITE" id="PS50950"/>
    </source>
</evidence>
<evidence type="ECO:0000256" key="2">
    <source>
        <dbReference type="ARBA" id="ARBA00022771"/>
    </source>
</evidence>